<dbReference type="InterPro" id="IPR002634">
    <property type="entry name" value="BolA"/>
</dbReference>
<comment type="similarity">
    <text evidence="1 2">Belongs to the BolA/IbaG family.</text>
</comment>
<dbReference type="KEGG" id="uvi:66064137"/>
<evidence type="ECO:0000256" key="1">
    <source>
        <dbReference type="ARBA" id="ARBA00005578"/>
    </source>
</evidence>
<dbReference type="AlphaFoldDB" id="A0A063C2N1"/>
<dbReference type="GO" id="GO:0005759">
    <property type="term" value="C:mitochondrial matrix"/>
    <property type="evidence" value="ECO:0007669"/>
    <property type="project" value="EnsemblFungi"/>
</dbReference>
<dbReference type="Gene3D" id="3.10.20.90">
    <property type="entry name" value="Phosphatidylinositol 3-kinase Catalytic Subunit, Chain A, domain 1"/>
    <property type="match status" value="1"/>
</dbReference>
<dbReference type="RefSeq" id="XP_042996791.1">
    <property type="nucleotide sequence ID" value="XM_043140857.1"/>
</dbReference>
<dbReference type="InterPro" id="IPR052275">
    <property type="entry name" value="Mt_Fe-S_assembly_factor"/>
</dbReference>
<dbReference type="InterPro" id="IPR036065">
    <property type="entry name" value="BolA-like_sf"/>
</dbReference>
<dbReference type="STRING" id="1159556.A0A063C2N1"/>
<organism evidence="3 6">
    <name type="scientific">Ustilaginoidea virens</name>
    <name type="common">Rice false smut fungus</name>
    <name type="synonym">Villosiclava virens</name>
    <dbReference type="NCBI Taxonomy" id="1159556"/>
    <lineage>
        <taxon>Eukaryota</taxon>
        <taxon>Fungi</taxon>
        <taxon>Dikarya</taxon>
        <taxon>Ascomycota</taxon>
        <taxon>Pezizomycotina</taxon>
        <taxon>Sordariomycetes</taxon>
        <taxon>Hypocreomycetidae</taxon>
        <taxon>Hypocreales</taxon>
        <taxon>Clavicipitaceae</taxon>
        <taxon>Ustilaginoidea</taxon>
    </lineage>
</organism>
<gene>
    <name evidence="4" type="ORF">UV8b_03359</name>
    <name evidence="3" type="ORF">UVI_02058870</name>
</gene>
<dbReference type="Proteomes" id="UP000027002">
    <property type="component" value="Chromosome 3"/>
</dbReference>
<dbReference type="HOGENOM" id="CLU_109462_0_1_1"/>
<evidence type="ECO:0000256" key="2">
    <source>
        <dbReference type="RuleBase" id="RU003860"/>
    </source>
</evidence>
<dbReference type="SUPFAM" id="SSF82657">
    <property type="entry name" value="BolA-like"/>
    <property type="match status" value="1"/>
</dbReference>
<dbReference type="GeneID" id="66064137"/>
<reference evidence="3" key="1">
    <citation type="journal article" date="2016" name="Genome Announc.">
        <title>Genome Sequence of Ustilaginoidea virens IPU010, a Rice Pathogenic Fungus Causing False Smut.</title>
        <authorList>
            <person name="Kumagai T."/>
            <person name="Ishii T."/>
            <person name="Terai G."/>
            <person name="Umemura M."/>
            <person name="Machida M."/>
            <person name="Asai K."/>
        </authorList>
    </citation>
    <scope>NUCLEOTIDE SEQUENCE [LARGE SCALE GENOMIC DNA]</scope>
    <source>
        <strain evidence="3">IPU010</strain>
    </source>
</reference>
<dbReference type="PANTHER" id="PTHR46188">
    <property type="entry name" value="BOLA-LIKE PROTEIN 3"/>
    <property type="match status" value="1"/>
</dbReference>
<evidence type="ECO:0000313" key="5">
    <source>
        <dbReference type="Proteomes" id="UP000027002"/>
    </source>
</evidence>
<dbReference type="Proteomes" id="UP000054053">
    <property type="component" value="Unassembled WGS sequence"/>
</dbReference>
<dbReference type="OrthoDB" id="203381at2759"/>
<proteinExistence type="inferred from homology"/>
<dbReference type="EMBL" id="CP072755">
    <property type="protein sequence ID" value="QUC19118.1"/>
    <property type="molecule type" value="Genomic_DNA"/>
</dbReference>
<dbReference type="GO" id="GO:0051604">
    <property type="term" value="P:protein maturation"/>
    <property type="evidence" value="ECO:0007669"/>
    <property type="project" value="EnsemblFungi"/>
</dbReference>
<evidence type="ECO:0000313" key="3">
    <source>
        <dbReference type="EMBL" id="GAO18928.1"/>
    </source>
</evidence>
<evidence type="ECO:0000313" key="6">
    <source>
        <dbReference type="Proteomes" id="UP000054053"/>
    </source>
</evidence>
<reference evidence="6" key="2">
    <citation type="journal article" date="2016" name="Genome Announc.">
        <title>Genome sequence of Ustilaginoidea virens IPU010, a rice pathogenic fungus causing false smut.</title>
        <authorList>
            <person name="Kumagai T."/>
            <person name="Ishii T."/>
            <person name="Terai G."/>
            <person name="Umemura M."/>
            <person name="Machida M."/>
            <person name="Asai K."/>
        </authorList>
    </citation>
    <scope>NUCLEOTIDE SEQUENCE [LARGE SCALE GENOMIC DNA]</scope>
    <source>
        <strain evidence="6">IPU010</strain>
    </source>
</reference>
<sequence>MIRHSFGLLLRRISRAPARPFSSRQESMTPAEQAIAALLRDKLQPTELLVRDVSGGCGSMYAIDIASPAFKGASTLKQQRMVNSALGDVMKQWHGLQLNTRASE</sequence>
<keyword evidence="5" id="KW-1185">Reference proteome</keyword>
<evidence type="ECO:0000313" key="4">
    <source>
        <dbReference type="EMBL" id="QUC19118.1"/>
    </source>
</evidence>
<dbReference type="EMBL" id="BBTG02000056">
    <property type="protein sequence ID" value="GAO18928.1"/>
    <property type="molecule type" value="Genomic_DNA"/>
</dbReference>
<name>A0A063C2N1_USTVR</name>
<protein>
    <submittedName>
        <fullName evidence="3">Uncharacterized protein</fullName>
    </submittedName>
</protein>
<accession>A0A063C2N1</accession>
<dbReference type="PANTHER" id="PTHR46188:SF1">
    <property type="entry name" value="BOLA-LIKE PROTEIN 3"/>
    <property type="match status" value="1"/>
</dbReference>
<dbReference type="Pfam" id="PF01722">
    <property type="entry name" value="BolA"/>
    <property type="match status" value="1"/>
</dbReference>
<reference evidence="4" key="3">
    <citation type="submission" date="2020-03" db="EMBL/GenBank/DDBJ databases">
        <title>A mixture of massive structural variations and highly conserved coding sequences in Ustilaginoidea virens genome.</title>
        <authorList>
            <person name="Zhang K."/>
            <person name="Zhao Z."/>
            <person name="Zhang Z."/>
            <person name="Li Y."/>
            <person name="Hsiang T."/>
            <person name="Sun W."/>
        </authorList>
    </citation>
    <scope>NUCLEOTIDE SEQUENCE</scope>
    <source>
        <strain evidence="4">UV-8b</strain>
    </source>
</reference>